<dbReference type="Proteomes" id="UP000291084">
    <property type="component" value="Chromosome 1"/>
</dbReference>
<accession>A0A0S3R1P3</accession>
<dbReference type="AlphaFoldDB" id="A0A0S3R1P3"/>
<feature type="region of interest" description="Disordered" evidence="1">
    <location>
        <begin position="46"/>
        <end position="72"/>
    </location>
</feature>
<name>A0A0S3R1P3_PHAAN</name>
<protein>
    <submittedName>
        <fullName evidence="2">Uncharacterized protein</fullName>
    </submittedName>
</protein>
<proteinExistence type="predicted"/>
<keyword evidence="3" id="KW-1185">Reference proteome</keyword>
<evidence type="ECO:0000313" key="3">
    <source>
        <dbReference type="Proteomes" id="UP000291084"/>
    </source>
</evidence>
<evidence type="ECO:0000256" key="1">
    <source>
        <dbReference type="SAM" id="MobiDB-lite"/>
    </source>
</evidence>
<gene>
    <name evidence="2" type="primary">Vigan.01G219300</name>
    <name evidence="2" type="ORF">VIGAN_01219300</name>
</gene>
<reference evidence="2 3" key="1">
    <citation type="journal article" date="2015" name="Sci. Rep.">
        <title>The power of single molecule real-time sequencing technology in the de novo assembly of a eukaryotic genome.</title>
        <authorList>
            <person name="Sakai H."/>
            <person name="Naito K."/>
            <person name="Ogiso-Tanaka E."/>
            <person name="Takahashi Y."/>
            <person name="Iseki K."/>
            <person name="Muto C."/>
            <person name="Satou K."/>
            <person name="Teruya K."/>
            <person name="Shiroma A."/>
            <person name="Shimoji M."/>
            <person name="Hirano T."/>
            <person name="Itoh T."/>
            <person name="Kaga A."/>
            <person name="Tomooka N."/>
        </authorList>
    </citation>
    <scope>NUCLEOTIDE SEQUENCE [LARGE SCALE GENOMIC DNA]</scope>
    <source>
        <strain evidence="3">cv. Shumari</strain>
    </source>
</reference>
<feature type="region of interest" description="Disordered" evidence="1">
    <location>
        <begin position="84"/>
        <end position="122"/>
    </location>
</feature>
<organism evidence="2 3">
    <name type="scientific">Vigna angularis var. angularis</name>
    <dbReference type="NCBI Taxonomy" id="157739"/>
    <lineage>
        <taxon>Eukaryota</taxon>
        <taxon>Viridiplantae</taxon>
        <taxon>Streptophyta</taxon>
        <taxon>Embryophyta</taxon>
        <taxon>Tracheophyta</taxon>
        <taxon>Spermatophyta</taxon>
        <taxon>Magnoliopsida</taxon>
        <taxon>eudicotyledons</taxon>
        <taxon>Gunneridae</taxon>
        <taxon>Pentapetalae</taxon>
        <taxon>rosids</taxon>
        <taxon>fabids</taxon>
        <taxon>Fabales</taxon>
        <taxon>Fabaceae</taxon>
        <taxon>Papilionoideae</taxon>
        <taxon>50 kb inversion clade</taxon>
        <taxon>NPAAA clade</taxon>
        <taxon>indigoferoid/millettioid clade</taxon>
        <taxon>Phaseoleae</taxon>
        <taxon>Vigna</taxon>
    </lineage>
</organism>
<evidence type="ECO:0000313" key="2">
    <source>
        <dbReference type="EMBL" id="BAT74508.1"/>
    </source>
</evidence>
<sequence length="152" mass="16570">MSDGMCLSAWEAVQQDWCSLNLIHHRRGWEERYHCRTPNPGGAFISSSPAQASRRGLRSDVASSGGLGNARELPATLEIRQRALRGSRLGRGGLTHARRREKGERGTPTVSGGGQRTDGGFDCSWRKPVLAEAVALRDWVEVPPSAALRGRP</sequence>
<dbReference type="EMBL" id="AP015034">
    <property type="protein sequence ID" value="BAT74508.1"/>
    <property type="molecule type" value="Genomic_DNA"/>
</dbReference>